<proteinExistence type="predicted"/>
<comment type="caution">
    <text evidence="4">The sequence shown here is derived from an EMBL/GenBank/DDBJ whole genome shotgun (WGS) entry which is preliminary data.</text>
</comment>
<dbReference type="InterPro" id="IPR000182">
    <property type="entry name" value="GNAT_dom"/>
</dbReference>
<reference evidence="4 5" key="1">
    <citation type="submission" date="2018-03" db="EMBL/GenBank/DDBJ databases">
        <title>Genomic Encyclopedia of Archaeal and Bacterial Type Strains, Phase II (KMG-II): from individual species to whole genera.</title>
        <authorList>
            <person name="Goeker M."/>
        </authorList>
    </citation>
    <scope>NUCLEOTIDE SEQUENCE [LARGE SCALE GENOMIC DNA]</scope>
    <source>
        <strain evidence="4 5">DSM 45348</strain>
    </source>
</reference>
<dbReference type="GO" id="GO:0016747">
    <property type="term" value="F:acyltransferase activity, transferring groups other than amino-acyl groups"/>
    <property type="evidence" value="ECO:0007669"/>
    <property type="project" value="InterPro"/>
</dbReference>
<dbReference type="CDD" id="cd04301">
    <property type="entry name" value="NAT_SF"/>
    <property type="match status" value="1"/>
</dbReference>
<evidence type="ECO:0000259" key="3">
    <source>
        <dbReference type="PROSITE" id="PS51186"/>
    </source>
</evidence>
<dbReference type="RefSeq" id="WP_158277780.1">
    <property type="nucleotide sequence ID" value="NZ_PVZG01000008.1"/>
</dbReference>
<keyword evidence="2" id="KW-0012">Acyltransferase</keyword>
<dbReference type="Proteomes" id="UP000239209">
    <property type="component" value="Unassembled WGS sequence"/>
</dbReference>
<evidence type="ECO:0000256" key="2">
    <source>
        <dbReference type="ARBA" id="ARBA00023315"/>
    </source>
</evidence>
<evidence type="ECO:0000256" key="1">
    <source>
        <dbReference type="ARBA" id="ARBA00022679"/>
    </source>
</evidence>
<dbReference type="SUPFAM" id="SSF55729">
    <property type="entry name" value="Acyl-CoA N-acyltransferases (Nat)"/>
    <property type="match status" value="1"/>
</dbReference>
<dbReference type="EMBL" id="PVZG01000008">
    <property type="protein sequence ID" value="PRY28293.1"/>
    <property type="molecule type" value="Genomic_DNA"/>
</dbReference>
<dbReference type="InterPro" id="IPR016181">
    <property type="entry name" value="Acyl_CoA_acyltransferase"/>
</dbReference>
<keyword evidence="1 4" id="KW-0808">Transferase</keyword>
<protein>
    <submittedName>
        <fullName evidence="4">Acetyltransferase (GNAT) family protein</fullName>
    </submittedName>
</protein>
<name>A0A2T0S4R8_9ACTN</name>
<dbReference type="PANTHER" id="PTHR43420">
    <property type="entry name" value="ACETYLTRANSFERASE"/>
    <property type="match status" value="1"/>
</dbReference>
<dbReference type="PROSITE" id="PS51186">
    <property type="entry name" value="GNAT"/>
    <property type="match status" value="1"/>
</dbReference>
<organism evidence="4 5">
    <name type="scientific">Pseudosporangium ferrugineum</name>
    <dbReference type="NCBI Taxonomy" id="439699"/>
    <lineage>
        <taxon>Bacteria</taxon>
        <taxon>Bacillati</taxon>
        <taxon>Actinomycetota</taxon>
        <taxon>Actinomycetes</taxon>
        <taxon>Micromonosporales</taxon>
        <taxon>Micromonosporaceae</taxon>
        <taxon>Pseudosporangium</taxon>
    </lineage>
</organism>
<evidence type="ECO:0000313" key="4">
    <source>
        <dbReference type="EMBL" id="PRY28293.1"/>
    </source>
</evidence>
<keyword evidence="5" id="KW-1185">Reference proteome</keyword>
<gene>
    <name evidence="4" type="ORF">CLV70_10885</name>
</gene>
<feature type="domain" description="N-acetyltransferase" evidence="3">
    <location>
        <begin position="7"/>
        <end position="148"/>
    </location>
</feature>
<dbReference type="Gene3D" id="3.40.630.30">
    <property type="match status" value="1"/>
</dbReference>
<accession>A0A2T0S4R8</accession>
<sequence length="165" mass="18267">MGGLDGLRISPAVPSDLDALGRLFPELAGYYRDRARQAGILLVARVGRRPLGAAYVSTRPAVEPEIVRRLGPVPMLHKLMVDETVRGRRVGTRIVRAAEIVLRRQGRRRVAVGVDLGNAGAVRLYLRLGYREWAWGLLDTVREHADEAGKVIVVPDVCRVFVKNL</sequence>
<dbReference type="Pfam" id="PF00583">
    <property type="entry name" value="Acetyltransf_1"/>
    <property type="match status" value="1"/>
</dbReference>
<dbReference type="InterPro" id="IPR050680">
    <property type="entry name" value="YpeA/RimI_acetyltransf"/>
</dbReference>
<evidence type="ECO:0000313" key="5">
    <source>
        <dbReference type="Proteomes" id="UP000239209"/>
    </source>
</evidence>
<dbReference type="OrthoDB" id="5173601at2"/>
<dbReference type="AlphaFoldDB" id="A0A2T0S4R8"/>